<dbReference type="InterPro" id="IPR036388">
    <property type="entry name" value="WH-like_DNA-bd_sf"/>
</dbReference>
<feature type="domain" description="Phosphoribosyltransferase" evidence="6">
    <location>
        <begin position="107"/>
        <end position="253"/>
    </location>
</feature>
<dbReference type="PANTHER" id="PTHR43864:SF2">
    <property type="entry name" value="PUR OPERON REPRESSOR"/>
    <property type="match status" value="1"/>
</dbReference>
<dbReference type="Pfam" id="PF09182">
    <property type="entry name" value="PuR_N"/>
    <property type="match status" value="1"/>
</dbReference>
<dbReference type="CDD" id="cd06223">
    <property type="entry name" value="PRTases_typeI"/>
    <property type="match status" value="1"/>
</dbReference>
<dbReference type="Gene3D" id="3.40.50.2020">
    <property type="match status" value="1"/>
</dbReference>
<dbReference type="Gene3D" id="1.10.10.10">
    <property type="entry name" value="Winged helix-like DNA-binding domain superfamily/Winged helix DNA-binding domain"/>
    <property type="match status" value="1"/>
</dbReference>
<dbReference type="GO" id="GO:0045982">
    <property type="term" value="P:negative regulation of purine nucleobase metabolic process"/>
    <property type="evidence" value="ECO:0007669"/>
    <property type="project" value="InterPro"/>
</dbReference>
<dbReference type="InterPro" id="IPR010078">
    <property type="entry name" value="PurR_Bsub"/>
</dbReference>
<sequence>MKIKRSERLVDLTYYLITHPFEIVSLTYFSDRFQAAKSSVSEDLAIIKKRFESQKIGKLETIPGASGGARFIPRLAKEDQEVMVQDLIDEINHTERLLPGGFIYLSDILGNPKWLQVIGKVIANQYLDQDIDTVMTVATSGIAVAQSVASYLNVPFKIVTRDPKVTEGSTVSVNYVSGASGQRVEKMELSRRSLEEGTNVLVVDDFIRSGGTIEGMRSLLAEFKANLIGSAVVVENLVGKSDKPKDYQTLISVAQIDEDQKTIEFALGSLFDS</sequence>
<dbReference type="HOGENOM" id="CLU_088227_0_0_9"/>
<protein>
    <submittedName>
        <fullName evidence="8">Pur operon repressor PurR</fullName>
    </submittedName>
</protein>
<evidence type="ECO:0000256" key="5">
    <source>
        <dbReference type="ARBA" id="ARBA00049656"/>
    </source>
</evidence>
<dbReference type="NCBIfam" id="TIGR01743">
    <property type="entry name" value="purR_Bsub"/>
    <property type="match status" value="1"/>
</dbReference>
<dbReference type="InterPro" id="IPR050118">
    <property type="entry name" value="Pur/Pyrimidine_PRTase"/>
</dbReference>
<accession>K9E6U1</accession>
<keyword evidence="2" id="KW-0805">Transcription regulation</keyword>
<dbReference type="Pfam" id="PF00156">
    <property type="entry name" value="Pribosyltran"/>
    <property type="match status" value="1"/>
</dbReference>
<evidence type="ECO:0000256" key="3">
    <source>
        <dbReference type="ARBA" id="ARBA00023125"/>
    </source>
</evidence>
<dbReference type="InterPro" id="IPR029057">
    <property type="entry name" value="PRTase-like"/>
</dbReference>
<keyword evidence="9" id="KW-1185">Reference proteome</keyword>
<organism evidence="8 9">
    <name type="scientific">Alloiococcus otitis ATCC 51267</name>
    <dbReference type="NCBI Taxonomy" id="883081"/>
    <lineage>
        <taxon>Bacteria</taxon>
        <taxon>Bacillati</taxon>
        <taxon>Bacillota</taxon>
        <taxon>Bacilli</taxon>
        <taxon>Lactobacillales</taxon>
        <taxon>Carnobacteriaceae</taxon>
        <taxon>Alloiococcus</taxon>
    </lineage>
</organism>
<proteinExistence type="inferred from homology"/>
<dbReference type="STRING" id="883081.HMPREF9698_01576"/>
<name>K9E6U1_9LACT</name>
<dbReference type="GO" id="GO:0003677">
    <property type="term" value="F:DNA binding"/>
    <property type="evidence" value="ECO:0007669"/>
    <property type="project" value="UniProtKB-KW"/>
</dbReference>
<dbReference type="InterPro" id="IPR036390">
    <property type="entry name" value="WH_DNA-bd_sf"/>
</dbReference>
<evidence type="ECO:0000259" key="6">
    <source>
        <dbReference type="Pfam" id="PF00156"/>
    </source>
</evidence>
<dbReference type="SUPFAM" id="SSF53271">
    <property type="entry name" value="PRTase-like"/>
    <property type="match status" value="1"/>
</dbReference>
<feature type="domain" description="Bacterial purine repressor N-terminal" evidence="7">
    <location>
        <begin position="4"/>
        <end position="73"/>
    </location>
</feature>
<comment type="similarity">
    <text evidence="5">Belongs to the purine/pyrimidine phosphoribosyltransferase family. PurR subfamily.</text>
</comment>
<dbReference type="GO" id="GO:0045892">
    <property type="term" value="P:negative regulation of DNA-templated transcription"/>
    <property type="evidence" value="ECO:0007669"/>
    <property type="project" value="InterPro"/>
</dbReference>
<dbReference type="PANTHER" id="PTHR43864">
    <property type="entry name" value="HYPOXANTHINE/GUANINE PHOSPHORIBOSYLTRANSFERASE"/>
    <property type="match status" value="1"/>
</dbReference>
<evidence type="ECO:0000259" key="7">
    <source>
        <dbReference type="Pfam" id="PF09182"/>
    </source>
</evidence>
<dbReference type="Proteomes" id="UP000009875">
    <property type="component" value="Unassembled WGS sequence"/>
</dbReference>
<keyword evidence="4" id="KW-0804">Transcription</keyword>
<dbReference type="AlphaFoldDB" id="K9E6U1"/>
<dbReference type="eggNOG" id="COG0503">
    <property type="taxonomic scope" value="Bacteria"/>
</dbReference>
<evidence type="ECO:0000256" key="2">
    <source>
        <dbReference type="ARBA" id="ARBA00023015"/>
    </source>
</evidence>
<evidence type="ECO:0000313" key="8">
    <source>
        <dbReference type="EMBL" id="EKU92869.1"/>
    </source>
</evidence>
<dbReference type="OrthoDB" id="4213751at2"/>
<dbReference type="EMBL" id="AGXA01000033">
    <property type="protein sequence ID" value="EKU92869.1"/>
    <property type="molecule type" value="Genomic_DNA"/>
</dbReference>
<evidence type="ECO:0000256" key="4">
    <source>
        <dbReference type="ARBA" id="ARBA00023163"/>
    </source>
</evidence>
<evidence type="ECO:0000256" key="1">
    <source>
        <dbReference type="ARBA" id="ARBA00011738"/>
    </source>
</evidence>
<dbReference type="SUPFAM" id="SSF46785">
    <property type="entry name" value="Winged helix' DNA-binding domain"/>
    <property type="match status" value="1"/>
</dbReference>
<comment type="caution">
    <text evidence="8">The sequence shown here is derived from an EMBL/GenBank/DDBJ whole genome shotgun (WGS) entry which is preliminary data.</text>
</comment>
<dbReference type="RefSeq" id="WP_003779155.1">
    <property type="nucleotide sequence ID" value="NZ_JH992962.1"/>
</dbReference>
<keyword evidence="3" id="KW-0238">DNA-binding</keyword>
<dbReference type="InterPro" id="IPR000836">
    <property type="entry name" value="PRTase_dom"/>
</dbReference>
<dbReference type="PATRIC" id="fig|883081.3.peg.1580"/>
<reference evidence="8 9" key="1">
    <citation type="submission" date="2012-09" db="EMBL/GenBank/DDBJ databases">
        <title>The Genome Sequence of Alloiococcus otitis ATCC 51267.</title>
        <authorList>
            <consortium name="The Broad Institute Genome Sequencing Platform"/>
            <person name="Earl A."/>
            <person name="Ward D."/>
            <person name="Feldgarden M."/>
            <person name="Gevers D."/>
            <person name="Huys G."/>
            <person name="Walker B."/>
            <person name="Young S.K."/>
            <person name="Zeng Q."/>
            <person name="Gargeya S."/>
            <person name="Fitzgerald M."/>
            <person name="Haas B."/>
            <person name="Abouelleil A."/>
            <person name="Alvarado L."/>
            <person name="Arachchi H.M."/>
            <person name="Berlin A.M."/>
            <person name="Chapman S.B."/>
            <person name="Goldberg J."/>
            <person name="Griggs A."/>
            <person name="Gujja S."/>
            <person name="Hansen M."/>
            <person name="Howarth C."/>
            <person name="Imamovic A."/>
            <person name="Larimer J."/>
            <person name="McCowen C."/>
            <person name="Montmayeur A."/>
            <person name="Murphy C."/>
            <person name="Neiman D."/>
            <person name="Pearson M."/>
            <person name="Priest M."/>
            <person name="Roberts A."/>
            <person name="Saif S."/>
            <person name="Shea T."/>
            <person name="Sisk P."/>
            <person name="Sykes S."/>
            <person name="Wortman J."/>
            <person name="Nusbaum C."/>
            <person name="Birren B."/>
        </authorList>
    </citation>
    <scope>NUCLEOTIDE SEQUENCE [LARGE SCALE GENOMIC DNA]</scope>
    <source>
        <strain evidence="8 9">ATCC 51267</strain>
    </source>
</reference>
<evidence type="ECO:0000313" key="9">
    <source>
        <dbReference type="Proteomes" id="UP000009875"/>
    </source>
</evidence>
<comment type="subunit">
    <text evidence="1">Homodimer.</text>
</comment>
<dbReference type="InterPro" id="IPR015265">
    <property type="entry name" value="PuR_N"/>
</dbReference>
<gene>
    <name evidence="8" type="ORF">HMPREF9698_01576</name>
</gene>